<dbReference type="EMBL" id="UGPB01000001">
    <property type="protein sequence ID" value="STY31129.1"/>
    <property type="molecule type" value="Genomic_DNA"/>
</dbReference>
<name>A0A378LXE1_9GAMM</name>
<dbReference type="OrthoDB" id="5652426at2"/>
<evidence type="ECO:0000313" key="1">
    <source>
        <dbReference type="EMBL" id="STY31129.1"/>
    </source>
</evidence>
<dbReference type="RefSeq" id="WP_031564019.1">
    <property type="nucleotide sequence ID" value="NZ_CAAAIS010000009.1"/>
</dbReference>
<accession>A0A378LXE1</accession>
<dbReference type="AlphaFoldDB" id="A0A378LXE1"/>
<reference evidence="1 2" key="1">
    <citation type="submission" date="2018-06" db="EMBL/GenBank/DDBJ databases">
        <authorList>
            <consortium name="Pathogen Informatics"/>
            <person name="Doyle S."/>
        </authorList>
    </citation>
    <scope>NUCLEOTIDE SEQUENCE [LARGE SCALE GENOMIC DNA]</scope>
    <source>
        <strain evidence="1 2">NCTC11532</strain>
    </source>
</reference>
<protein>
    <submittedName>
        <fullName evidence="1">Coiled-coil protein</fullName>
    </submittedName>
</protein>
<keyword evidence="2" id="KW-1185">Reference proteome</keyword>
<dbReference type="Proteomes" id="UP000255297">
    <property type="component" value="Unassembled WGS sequence"/>
</dbReference>
<sequence length="396" mass="45445">MEGKLELYQKEMTEVTQPIYVRMEHYRKTMLEMRKLLKDYFFNAWRTKKLTETAKGEEIVFSFNMVQEAMERCLVEEKTLVETAQAIANSAENPSLVAAFDYHVLKSGLPLIFFPENDLYRFSPEKVYTPMAQVFMCQFAYALSIYRACLGICETYFSVYSHPGIATQSSNCYIESANLLKQQFQEGGDLITLLRQAKIKENEMDPLLRTESVHEGLDQFAHDIDALKIKLISFMETGAEHIQKSYVEFPNNPILWILHDRSWHTLLKTMTSHLYAQQFSSSTLYGTLEIKKSFMDLIQSEIERFGRVALDKTPSIKVEILKKAAKIIAETKIDILAKLAENKININETPAVGRFSTPPAVYSLLYSFHQRPLPPVSTFGEVAENNEDLKEGNSFS</sequence>
<gene>
    <name evidence="1" type="ORF">NCTC11532_02749</name>
</gene>
<evidence type="ECO:0000313" key="2">
    <source>
        <dbReference type="Proteomes" id="UP000255297"/>
    </source>
</evidence>
<organism evidence="1 2">
    <name type="scientific">Legionella wadsworthii</name>
    <dbReference type="NCBI Taxonomy" id="28088"/>
    <lineage>
        <taxon>Bacteria</taxon>
        <taxon>Pseudomonadati</taxon>
        <taxon>Pseudomonadota</taxon>
        <taxon>Gammaproteobacteria</taxon>
        <taxon>Legionellales</taxon>
        <taxon>Legionellaceae</taxon>
        <taxon>Legionella</taxon>
    </lineage>
</organism>
<dbReference type="STRING" id="1122170.GCA_000701265_03000"/>
<proteinExistence type="predicted"/>